<keyword evidence="2" id="KW-1185">Reference proteome</keyword>
<evidence type="ECO:0000313" key="2">
    <source>
        <dbReference type="Proteomes" id="UP000068067"/>
    </source>
</evidence>
<accession>A0A0M4CCZ0</accession>
<protein>
    <recommendedName>
        <fullName evidence="3">Bacteriocin biosynthesis cyclodehydratase domain-containing protein</fullName>
    </recommendedName>
</protein>
<dbReference type="Gene3D" id="3.40.50.720">
    <property type="entry name" value="NAD(P)-binding Rossmann-like Domain"/>
    <property type="match status" value="1"/>
</dbReference>
<dbReference type="STRING" id="931089.CDES_03945"/>
<evidence type="ECO:0000313" key="1">
    <source>
        <dbReference type="EMBL" id="ALC05241.1"/>
    </source>
</evidence>
<dbReference type="RefSeq" id="WP_053544346.1">
    <property type="nucleotide sequence ID" value="NZ_CP009220.1"/>
</dbReference>
<dbReference type="AlphaFoldDB" id="A0A0M4CCZ0"/>
<name>A0A0M4CCZ0_9CORY</name>
<dbReference type="OrthoDB" id="4426339at2"/>
<sequence length="263" mass="28310">MTHISLANSAQVLFRSDSSIQFGVDATRAGVIGIDASISAAVVTILRNLRTARPLADVVADLRGAGLAPTAALTLIDDLLGFGILRESPTAQVLILGSGTLVDATAFLLETYGFAPRLRHPSEDIAEVLDLSFTHTLVINRLAHSQYLAPLLKRRAPTYLQAAIVDSRGQIGPGRRNGSGPCLLCVDLHRCDIDPEWTTIVKQQPDGPTFPDPITELGTAARLVSWVIDDSWTPGAIEEVDPHNGTNHRSTLSVHPRCPICYR</sequence>
<dbReference type="KEGG" id="cdx:CDES_03945"/>
<dbReference type="Proteomes" id="UP000068067">
    <property type="component" value="Chromosome"/>
</dbReference>
<evidence type="ECO:0008006" key="3">
    <source>
        <dbReference type="Google" id="ProtNLM"/>
    </source>
</evidence>
<proteinExistence type="predicted"/>
<reference evidence="1 2" key="1">
    <citation type="submission" date="2014-08" db="EMBL/GenBank/DDBJ databases">
        <title>Complete genome sequence of Corynebacterium deserti GIMN1.010 (=DSM 45689), isolated from desert sand in western China.</title>
        <authorList>
            <person name="Ruckert C."/>
            <person name="Albersmeier A."/>
            <person name="Kalinowski J."/>
        </authorList>
    </citation>
    <scope>NUCLEOTIDE SEQUENCE [LARGE SCALE GENOMIC DNA]</scope>
    <source>
        <strain evidence="1 2">GIMN1.010</strain>
    </source>
</reference>
<dbReference type="EMBL" id="CP009220">
    <property type="protein sequence ID" value="ALC05241.1"/>
    <property type="molecule type" value="Genomic_DNA"/>
</dbReference>
<organism evidence="1 2">
    <name type="scientific">Corynebacterium deserti GIMN1.010</name>
    <dbReference type="NCBI Taxonomy" id="931089"/>
    <lineage>
        <taxon>Bacteria</taxon>
        <taxon>Bacillati</taxon>
        <taxon>Actinomycetota</taxon>
        <taxon>Actinomycetes</taxon>
        <taxon>Mycobacteriales</taxon>
        <taxon>Corynebacteriaceae</taxon>
        <taxon>Corynebacterium</taxon>
    </lineage>
</organism>
<dbReference type="PATRIC" id="fig|931089.4.peg.799"/>
<gene>
    <name evidence="1" type="ORF">CDES_03945</name>
</gene>